<accession>A0A0E9PLD8</accession>
<organism evidence="1">
    <name type="scientific">Anguilla anguilla</name>
    <name type="common">European freshwater eel</name>
    <name type="synonym">Muraena anguilla</name>
    <dbReference type="NCBI Taxonomy" id="7936"/>
    <lineage>
        <taxon>Eukaryota</taxon>
        <taxon>Metazoa</taxon>
        <taxon>Chordata</taxon>
        <taxon>Craniata</taxon>
        <taxon>Vertebrata</taxon>
        <taxon>Euteleostomi</taxon>
        <taxon>Actinopterygii</taxon>
        <taxon>Neopterygii</taxon>
        <taxon>Teleostei</taxon>
        <taxon>Anguilliformes</taxon>
        <taxon>Anguillidae</taxon>
        <taxon>Anguilla</taxon>
    </lineage>
</organism>
<reference evidence="1" key="2">
    <citation type="journal article" date="2015" name="Fish Shellfish Immunol.">
        <title>Early steps in the European eel (Anguilla anguilla)-Vibrio vulnificus interaction in the gills: Role of the RtxA13 toxin.</title>
        <authorList>
            <person name="Callol A."/>
            <person name="Pajuelo D."/>
            <person name="Ebbesson L."/>
            <person name="Teles M."/>
            <person name="MacKenzie S."/>
            <person name="Amaro C."/>
        </authorList>
    </citation>
    <scope>NUCLEOTIDE SEQUENCE</scope>
</reference>
<proteinExistence type="predicted"/>
<dbReference type="AlphaFoldDB" id="A0A0E9PLD8"/>
<dbReference type="EMBL" id="GBXM01103919">
    <property type="protein sequence ID" value="JAH04658.1"/>
    <property type="molecule type" value="Transcribed_RNA"/>
</dbReference>
<evidence type="ECO:0000313" key="1">
    <source>
        <dbReference type="EMBL" id="JAH04658.1"/>
    </source>
</evidence>
<protein>
    <submittedName>
        <fullName evidence="1">Uncharacterized protein</fullName>
    </submittedName>
</protein>
<sequence>MQSFSCCNCSCVLLGLELKPTG</sequence>
<name>A0A0E9PLD8_ANGAN</name>
<reference evidence="1" key="1">
    <citation type="submission" date="2014-11" db="EMBL/GenBank/DDBJ databases">
        <authorList>
            <person name="Amaro Gonzalez C."/>
        </authorList>
    </citation>
    <scope>NUCLEOTIDE SEQUENCE</scope>
</reference>